<evidence type="ECO:0000313" key="2">
    <source>
        <dbReference type="WBParaSite" id="Hba_04738"/>
    </source>
</evidence>
<organism evidence="1 2">
    <name type="scientific">Heterorhabditis bacteriophora</name>
    <name type="common">Entomopathogenic nematode worm</name>
    <dbReference type="NCBI Taxonomy" id="37862"/>
    <lineage>
        <taxon>Eukaryota</taxon>
        <taxon>Metazoa</taxon>
        <taxon>Ecdysozoa</taxon>
        <taxon>Nematoda</taxon>
        <taxon>Chromadorea</taxon>
        <taxon>Rhabditida</taxon>
        <taxon>Rhabditina</taxon>
        <taxon>Rhabditomorpha</taxon>
        <taxon>Strongyloidea</taxon>
        <taxon>Heterorhabditidae</taxon>
        <taxon>Heterorhabditis</taxon>
    </lineage>
</organism>
<reference evidence="2" key="1">
    <citation type="submission" date="2016-11" db="UniProtKB">
        <authorList>
            <consortium name="WormBaseParasite"/>
        </authorList>
    </citation>
    <scope>IDENTIFICATION</scope>
</reference>
<evidence type="ECO:0000313" key="1">
    <source>
        <dbReference type="Proteomes" id="UP000095283"/>
    </source>
</evidence>
<proteinExistence type="predicted"/>
<protein>
    <submittedName>
        <fullName evidence="2">Uncharacterized protein</fullName>
    </submittedName>
</protein>
<sequence>MLKLQLIFKCNYFPDTFIKKLGRDFILTLI</sequence>
<name>A0A1I7WIC0_HETBA</name>
<accession>A0A1I7WIC0</accession>
<dbReference type="AlphaFoldDB" id="A0A1I7WIC0"/>
<dbReference type="WBParaSite" id="Hba_04738">
    <property type="protein sequence ID" value="Hba_04738"/>
    <property type="gene ID" value="Hba_04738"/>
</dbReference>
<keyword evidence="1" id="KW-1185">Reference proteome</keyword>
<dbReference type="Proteomes" id="UP000095283">
    <property type="component" value="Unplaced"/>
</dbReference>